<dbReference type="PROSITE" id="PS50088">
    <property type="entry name" value="ANK_REPEAT"/>
    <property type="match status" value="1"/>
</dbReference>
<keyword evidence="8" id="KW-1185">Reference proteome</keyword>
<dbReference type="InterPro" id="IPR015917">
    <property type="entry name" value="Pept_C14A"/>
</dbReference>
<dbReference type="Gene3D" id="3.40.50.1460">
    <property type="match status" value="1"/>
</dbReference>
<evidence type="ECO:0000256" key="5">
    <source>
        <dbReference type="PROSITE-ProRule" id="PRU00023"/>
    </source>
</evidence>
<dbReference type="InterPro" id="IPR001309">
    <property type="entry name" value="Pept_C14_p20"/>
</dbReference>
<dbReference type="EMBL" id="CAXKWB010010588">
    <property type="protein sequence ID" value="CAL4098539.1"/>
    <property type="molecule type" value="Genomic_DNA"/>
</dbReference>
<dbReference type="PRINTS" id="PR00376">
    <property type="entry name" value="IL1BCENZYME"/>
</dbReference>
<dbReference type="GO" id="GO:0004197">
    <property type="term" value="F:cysteine-type endopeptidase activity"/>
    <property type="evidence" value="ECO:0007669"/>
    <property type="project" value="InterPro"/>
</dbReference>
<dbReference type="PROSITE" id="PS50297">
    <property type="entry name" value="ANK_REP_REGION"/>
    <property type="match status" value="1"/>
</dbReference>
<proteinExistence type="inferred from homology"/>
<keyword evidence="3" id="KW-0053">Apoptosis</keyword>
<comment type="similarity">
    <text evidence="1">Belongs to the peptidase C14A family.</text>
</comment>
<dbReference type="InterPro" id="IPR036770">
    <property type="entry name" value="Ankyrin_rpt-contain_sf"/>
</dbReference>
<protein>
    <recommendedName>
        <fullName evidence="6">Caspase family p20 domain-containing protein</fullName>
    </recommendedName>
</protein>
<dbReference type="InterPro" id="IPR002110">
    <property type="entry name" value="Ankyrin_rpt"/>
</dbReference>
<keyword evidence="2" id="KW-0645">Protease</keyword>
<dbReference type="Pfam" id="PF00023">
    <property type="entry name" value="Ank"/>
    <property type="match status" value="1"/>
</dbReference>
<organism evidence="7 8">
    <name type="scientific">Meganyctiphanes norvegica</name>
    <name type="common">Northern krill</name>
    <name type="synonym">Thysanopoda norvegica</name>
    <dbReference type="NCBI Taxonomy" id="48144"/>
    <lineage>
        <taxon>Eukaryota</taxon>
        <taxon>Metazoa</taxon>
        <taxon>Ecdysozoa</taxon>
        <taxon>Arthropoda</taxon>
        <taxon>Crustacea</taxon>
        <taxon>Multicrustacea</taxon>
        <taxon>Malacostraca</taxon>
        <taxon>Eumalacostraca</taxon>
        <taxon>Eucarida</taxon>
        <taxon>Euphausiacea</taxon>
        <taxon>Euphausiidae</taxon>
        <taxon>Meganyctiphanes</taxon>
    </lineage>
</organism>
<dbReference type="PANTHER" id="PTHR47901">
    <property type="entry name" value="CASPASE RECRUITMENT DOMAIN-CONTAINING PROTEIN 18"/>
    <property type="match status" value="1"/>
</dbReference>
<evidence type="ECO:0000256" key="1">
    <source>
        <dbReference type="ARBA" id="ARBA00010134"/>
    </source>
</evidence>
<accession>A0AAV2QTS3</accession>
<dbReference type="Pfam" id="PF00656">
    <property type="entry name" value="Peptidase_C14"/>
    <property type="match status" value="1"/>
</dbReference>
<evidence type="ECO:0000256" key="3">
    <source>
        <dbReference type="ARBA" id="ARBA00022703"/>
    </source>
</evidence>
<dbReference type="Gene3D" id="1.25.40.20">
    <property type="entry name" value="Ankyrin repeat-containing domain"/>
    <property type="match status" value="1"/>
</dbReference>
<dbReference type="GO" id="GO:0006508">
    <property type="term" value="P:proteolysis"/>
    <property type="evidence" value="ECO:0007669"/>
    <property type="project" value="UniProtKB-KW"/>
</dbReference>
<dbReference type="SUPFAM" id="SSF48403">
    <property type="entry name" value="Ankyrin repeat"/>
    <property type="match status" value="1"/>
</dbReference>
<comment type="caution">
    <text evidence="7">The sequence shown here is derived from an EMBL/GenBank/DDBJ whole genome shotgun (WGS) entry which is preliminary data.</text>
</comment>
<dbReference type="SMART" id="SM00115">
    <property type="entry name" value="CASc"/>
    <property type="match status" value="1"/>
</dbReference>
<feature type="repeat" description="ANK" evidence="5">
    <location>
        <begin position="17"/>
        <end position="49"/>
    </location>
</feature>
<dbReference type="AlphaFoldDB" id="A0AAV2QTS3"/>
<dbReference type="InterPro" id="IPR002398">
    <property type="entry name" value="Pept_C14"/>
</dbReference>
<gene>
    <name evidence="7" type="ORF">MNOR_LOCUS16253</name>
</gene>
<dbReference type="PROSITE" id="PS50208">
    <property type="entry name" value="CASPASE_P20"/>
    <property type="match status" value="1"/>
</dbReference>
<keyword evidence="5" id="KW-0040">ANK repeat</keyword>
<dbReference type="InterPro" id="IPR029030">
    <property type="entry name" value="Caspase-like_dom_sf"/>
</dbReference>
<evidence type="ECO:0000256" key="4">
    <source>
        <dbReference type="ARBA" id="ARBA00022801"/>
    </source>
</evidence>
<dbReference type="Proteomes" id="UP001497623">
    <property type="component" value="Unassembled WGS sequence"/>
</dbReference>
<reference evidence="7 8" key="1">
    <citation type="submission" date="2024-05" db="EMBL/GenBank/DDBJ databases">
        <authorList>
            <person name="Wallberg A."/>
        </authorList>
    </citation>
    <scope>NUCLEOTIDE SEQUENCE [LARGE SCALE GENOMIC DNA]</scope>
</reference>
<evidence type="ECO:0000256" key="2">
    <source>
        <dbReference type="ARBA" id="ARBA00022670"/>
    </source>
</evidence>
<evidence type="ECO:0000313" key="8">
    <source>
        <dbReference type="Proteomes" id="UP001497623"/>
    </source>
</evidence>
<dbReference type="GO" id="GO:0006915">
    <property type="term" value="P:apoptotic process"/>
    <property type="evidence" value="ECO:0007669"/>
    <property type="project" value="UniProtKB-KW"/>
</dbReference>
<name>A0AAV2QTS3_MEGNR</name>
<evidence type="ECO:0000313" key="7">
    <source>
        <dbReference type="EMBL" id="CAL4098539.1"/>
    </source>
</evidence>
<dbReference type="InterPro" id="IPR011600">
    <property type="entry name" value="Pept_C14_caspase"/>
</dbReference>
<keyword evidence="4" id="KW-0378">Hydrolase</keyword>
<dbReference type="SUPFAM" id="SSF52129">
    <property type="entry name" value="Caspase-like"/>
    <property type="match status" value="1"/>
</dbReference>
<sequence>MKMLRSRESPLDPMTNQGYTPLHSATWFGTTNAAQWLVAQGADLKAVTNTGESVIDIADSRGHKELKEWLRSCEVDLAAILSQLRIPGSNAASEQGQHHNKKVFILNYIDFKNDVRNKFGRNNKSRILPKRKGAYIDSQNLSSTFIKLGYEVNLNESKTADQTNIILDDIQQDKTLDFLLLLVLSHGDDNDTFYTADGLPYSLESIQQRFTDKECPQLVGKAKIIIASYCRGAAVVEELLPTPIYQQRKFNETDPVFGHIETPQHMITISASHKGFAASRDTELGTSFIYNMCEALREQ</sequence>
<feature type="non-terminal residue" evidence="7">
    <location>
        <position position="299"/>
    </location>
</feature>
<dbReference type="PANTHER" id="PTHR47901:SF8">
    <property type="entry name" value="CASPASE-3"/>
    <property type="match status" value="1"/>
</dbReference>
<evidence type="ECO:0000259" key="6">
    <source>
        <dbReference type="PROSITE" id="PS50208"/>
    </source>
</evidence>
<feature type="domain" description="Caspase family p20" evidence="6">
    <location>
        <begin position="99"/>
        <end position="234"/>
    </location>
</feature>